<keyword evidence="2" id="KW-0690">Ribosome biogenesis</keyword>
<dbReference type="EMBL" id="KV454407">
    <property type="protein sequence ID" value="ODQ67406.1"/>
    <property type="molecule type" value="Genomic_DNA"/>
</dbReference>
<keyword evidence="4 8" id="KW-0853">WD repeat</keyword>
<dbReference type="STRING" id="857566.A0A1E3PPP9"/>
<keyword evidence="3" id="KW-0698">rRNA processing</keyword>
<dbReference type="InterPro" id="IPR001680">
    <property type="entry name" value="WD40_rpt"/>
</dbReference>
<proteinExistence type="predicted"/>
<dbReference type="OrthoDB" id="4096at2759"/>
<evidence type="ECO:0000259" key="9">
    <source>
        <dbReference type="Pfam" id="PF23769"/>
    </source>
</evidence>
<feature type="repeat" description="WD" evidence="8">
    <location>
        <begin position="266"/>
        <end position="307"/>
    </location>
</feature>
<dbReference type="Pfam" id="PF23769">
    <property type="entry name" value="Beta-prop_WDR75_2nd"/>
    <property type="match status" value="1"/>
</dbReference>
<dbReference type="GO" id="GO:0045943">
    <property type="term" value="P:positive regulation of transcription by RNA polymerase I"/>
    <property type="evidence" value="ECO:0007669"/>
    <property type="project" value="InterPro"/>
</dbReference>
<dbReference type="Proteomes" id="UP000095009">
    <property type="component" value="Unassembled WGS sequence"/>
</dbReference>
<evidence type="ECO:0000313" key="10">
    <source>
        <dbReference type="EMBL" id="ODQ67406.1"/>
    </source>
</evidence>
<name>A0A1E3PPP9_9ASCO</name>
<dbReference type="InterPro" id="IPR015943">
    <property type="entry name" value="WD40/YVTN_repeat-like_dom_sf"/>
</dbReference>
<dbReference type="InterPro" id="IPR057644">
    <property type="entry name" value="Beta-prop_WDR75_2nd"/>
</dbReference>
<dbReference type="GO" id="GO:0006364">
    <property type="term" value="P:rRNA processing"/>
    <property type="evidence" value="ECO:0007669"/>
    <property type="project" value="UniProtKB-KW"/>
</dbReference>
<evidence type="ECO:0000313" key="11">
    <source>
        <dbReference type="Proteomes" id="UP000095009"/>
    </source>
</evidence>
<dbReference type="GO" id="GO:2000234">
    <property type="term" value="P:positive regulation of rRNA processing"/>
    <property type="evidence" value="ECO:0007669"/>
    <property type="project" value="TreeGrafter"/>
</dbReference>
<accession>A0A1E3PPP9</accession>
<dbReference type="SUPFAM" id="SSF50978">
    <property type="entry name" value="WD40 repeat-like"/>
    <property type="match status" value="1"/>
</dbReference>
<evidence type="ECO:0000256" key="4">
    <source>
        <dbReference type="ARBA" id="ARBA00022574"/>
    </source>
</evidence>
<dbReference type="GO" id="GO:0003723">
    <property type="term" value="F:RNA binding"/>
    <property type="evidence" value="ECO:0007669"/>
    <property type="project" value="InterPro"/>
</dbReference>
<evidence type="ECO:0000256" key="3">
    <source>
        <dbReference type="ARBA" id="ARBA00022552"/>
    </source>
</evidence>
<evidence type="ECO:0000256" key="1">
    <source>
        <dbReference type="ARBA" id="ARBA00004604"/>
    </source>
</evidence>
<dbReference type="AlphaFoldDB" id="A0A1E3PPP9"/>
<keyword evidence="5" id="KW-0677">Repeat</keyword>
<comment type="subcellular location">
    <subcellularLocation>
        <location evidence="1">Nucleus</location>
        <location evidence="1">Nucleolus</location>
    </subcellularLocation>
</comment>
<dbReference type="Pfam" id="PF23869">
    <property type="entry name" value="Beta-prop_WDR75_1st"/>
    <property type="match status" value="1"/>
</dbReference>
<evidence type="ECO:0000256" key="5">
    <source>
        <dbReference type="ARBA" id="ARBA00022737"/>
    </source>
</evidence>
<feature type="domain" description="WD repeat-containing protein 75 second beta-propeller" evidence="9">
    <location>
        <begin position="404"/>
        <end position="706"/>
    </location>
</feature>
<dbReference type="PANTHER" id="PTHR44215">
    <property type="entry name" value="WD REPEAT-CONTAINING PROTEIN 75"/>
    <property type="match status" value="1"/>
</dbReference>
<dbReference type="InterPro" id="IPR036322">
    <property type="entry name" value="WD40_repeat_dom_sf"/>
</dbReference>
<evidence type="ECO:0000256" key="6">
    <source>
        <dbReference type="ARBA" id="ARBA00023163"/>
    </source>
</evidence>
<sequence length="828" mass="92524">MTDSAPSSLSSVERKTKSFGASNTSATWKINSTVGGKLPGLDPIFTNDKKYFIVLFPFELRVYLFATKQCVKNIPVNVSGASDMYLDEEDKVWIATTSGSCQIVNLQDKSIISTFDFGVPILKIVNIQESENKFLVISSKISDKKDASKKPTVSRQLLELTDSSNGERKDWNVSTVFSVKNSTLSAISNNKLFFALYTSHKNTEQIQVIQLNQDFTINKTVIVNRSRAVSSMSISDAGILAIGSVTGVIDLYYHVFAEPTPSIRALKWHVDSVLSLSFSLDGDYLLSGGKERVLVFWQLETDNMQFLPRLGDDIMNIVVDKSSELYALRLGDDEIVVLSSIDLNSRLQISGVKASFSKLPSEPEKEKRKRKNRENGAERVGDYTVPFYLHPKNNQVYLPINNGSKMQVYDLKRDEQLYVQTIAETLQTGKVKIEEQIQDPQITKVGFTIDGEWMATVDEKVTPPIDNLLSGKDKEINLKFWKHSEKTNKWELATRVNSPHGLGKSIHSVIPAPESYYGGQAFLTASQDGGVKLWRPREPKEIKDKIPVNKAGVAPNTKSRQISWTVRKLIPAGPLTSSAVTLGWSDDASVIVLGFETSIYIIDAQTFEVTKTLPNIMGSRCRSLHIVGTYIVALSKTRVAVYDLLNDRLNWSIQVWSPQGGHRLLAFDRVNNRFALSINYFTTEFKPASKIFIFTPETPLPLHIQYHNNAVSALRNVQGTSNYIFIDINSRIHILSFSGRSSYKSLAQSTLSPSVEFTKGISVLYSTSKQNIVSQQASSIVAEEDQVEQVLSVHTLEKVFDGSEYNIMNIETMFEKVLGTINKPLPKN</sequence>
<evidence type="ECO:0000256" key="8">
    <source>
        <dbReference type="PROSITE-ProRule" id="PRU00221"/>
    </source>
</evidence>
<dbReference type="PANTHER" id="PTHR44215:SF1">
    <property type="entry name" value="WD REPEAT-CONTAINING PROTEIN 75"/>
    <property type="match status" value="1"/>
</dbReference>
<evidence type="ECO:0000256" key="7">
    <source>
        <dbReference type="ARBA" id="ARBA00023242"/>
    </source>
</evidence>
<protein>
    <submittedName>
        <fullName evidence="10">WD40 repeat-like protein</fullName>
    </submittedName>
</protein>
<dbReference type="InterPro" id="IPR053826">
    <property type="entry name" value="WDR75"/>
</dbReference>
<dbReference type="GO" id="GO:0032040">
    <property type="term" value="C:small-subunit processome"/>
    <property type="evidence" value="ECO:0007669"/>
    <property type="project" value="InterPro"/>
</dbReference>
<dbReference type="Gene3D" id="2.130.10.10">
    <property type="entry name" value="YVTN repeat-like/Quinoprotein amine dehydrogenase"/>
    <property type="match status" value="2"/>
</dbReference>
<organism evidence="10 11">
    <name type="scientific">Nadsonia fulvescens var. elongata DSM 6958</name>
    <dbReference type="NCBI Taxonomy" id="857566"/>
    <lineage>
        <taxon>Eukaryota</taxon>
        <taxon>Fungi</taxon>
        <taxon>Dikarya</taxon>
        <taxon>Ascomycota</taxon>
        <taxon>Saccharomycotina</taxon>
        <taxon>Dipodascomycetes</taxon>
        <taxon>Dipodascales</taxon>
        <taxon>Dipodascales incertae sedis</taxon>
        <taxon>Nadsonia</taxon>
    </lineage>
</organism>
<dbReference type="SMART" id="SM00320">
    <property type="entry name" value="WD40"/>
    <property type="match status" value="3"/>
</dbReference>
<evidence type="ECO:0000256" key="2">
    <source>
        <dbReference type="ARBA" id="ARBA00022517"/>
    </source>
</evidence>
<dbReference type="PROSITE" id="PS50082">
    <property type="entry name" value="WD_REPEATS_2"/>
    <property type="match status" value="1"/>
</dbReference>
<reference evidence="10 11" key="1">
    <citation type="journal article" date="2016" name="Proc. Natl. Acad. Sci. U.S.A.">
        <title>Comparative genomics of biotechnologically important yeasts.</title>
        <authorList>
            <person name="Riley R."/>
            <person name="Haridas S."/>
            <person name="Wolfe K.H."/>
            <person name="Lopes M.R."/>
            <person name="Hittinger C.T."/>
            <person name="Goeker M."/>
            <person name="Salamov A.A."/>
            <person name="Wisecaver J.H."/>
            <person name="Long T.M."/>
            <person name="Calvey C.H."/>
            <person name="Aerts A.L."/>
            <person name="Barry K.W."/>
            <person name="Choi C."/>
            <person name="Clum A."/>
            <person name="Coughlan A.Y."/>
            <person name="Deshpande S."/>
            <person name="Douglass A.P."/>
            <person name="Hanson S.J."/>
            <person name="Klenk H.-P."/>
            <person name="LaButti K.M."/>
            <person name="Lapidus A."/>
            <person name="Lindquist E.A."/>
            <person name="Lipzen A.M."/>
            <person name="Meier-Kolthoff J.P."/>
            <person name="Ohm R.A."/>
            <person name="Otillar R.P."/>
            <person name="Pangilinan J.L."/>
            <person name="Peng Y."/>
            <person name="Rokas A."/>
            <person name="Rosa C.A."/>
            <person name="Scheuner C."/>
            <person name="Sibirny A.A."/>
            <person name="Slot J.C."/>
            <person name="Stielow J.B."/>
            <person name="Sun H."/>
            <person name="Kurtzman C.P."/>
            <person name="Blackwell M."/>
            <person name="Grigoriev I.V."/>
            <person name="Jeffries T.W."/>
        </authorList>
    </citation>
    <scope>NUCLEOTIDE SEQUENCE [LARGE SCALE GENOMIC DNA]</scope>
    <source>
        <strain evidence="10 11">DSM 6958</strain>
    </source>
</reference>
<dbReference type="PROSITE" id="PS50294">
    <property type="entry name" value="WD_REPEATS_REGION"/>
    <property type="match status" value="1"/>
</dbReference>
<keyword evidence="7" id="KW-0539">Nucleus</keyword>
<keyword evidence="6" id="KW-0804">Transcription</keyword>
<keyword evidence="11" id="KW-1185">Reference proteome</keyword>
<gene>
    <name evidence="10" type="ORF">NADFUDRAFT_21453</name>
</gene>